<evidence type="ECO:0000256" key="2">
    <source>
        <dbReference type="ARBA" id="ARBA00022649"/>
    </source>
</evidence>
<evidence type="ECO:0000313" key="4">
    <source>
        <dbReference type="Proteomes" id="UP000033852"/>
    </source>
</evidence>
<dbReference type="SUPFAM" id="SSF143011">
    <property type="entry name" value="RelE-like"/>
    <property type="match status" value="1"/>
</dbReference>
<sequence>MEIRYSITLHLAVISKDIPRLDTFWRHTIRDAIREKLKTKPELYGKPLRQTLKSCRTLRIGDYRVVFKIQDITVYIVGIVHRRAKYEGIEKRI</sequence>
<name>A0A0G1Y2W4_9BACT</name>
<gene>
    <name evidence="3" type="ORF">UY86_C0007G0014</name>
</gene>
<comment type="caution">
    <text evidence="3">The sequence shown here is derived from an EMBL/GenBank/DDBJ whole genome shotgun (WGS) entry which is preliminary data.</text>
</comment>
<dbReference type="EMBL" id="LCRR01000007">
    <property type="protein sequence ID" value="KKW37505.1"/>
    <property type="molecule type" value="Genomic_DNA"/>
</dbReference>
<reference evidence="3 4" key="1">
    <citation type="journal article" date="2015" name="Nature">
        <title>rRNA introns, odd ribosomes, and small enigmatic genomes across a large radiation of phyla.</title>
        <authorList>
            <person name="Brown C.T."/>
            <person name="Hug L.A."/>
            <person name="Thomas B.C."/>
            <person name="Sharon I."/>
            <person name="Castelle C.J."/>
            <person name="Singh A."/>
            <person name="Wilkins M.J."/>
            <person name="Williams K.H."/>
            <person name="Banfield J.F."/>
        </authorList>
    </citation>
    <scope>NUCLEOTIDE SEQUENCE [LARGE SCALE GENOMIC DNA]</scope>
</reference>
<keyword evidence="2" id="KW-1277">Toxin-antitoxin system</keyword>
<dbReference type="InterPro" id="IPR007712">
    <property type="entry name" value="RelE/ParE_toxin"/>
</dbReference>
<dbReference type="InterPro" id="IPR035093">
    <property type="entry name" value="RelE/ParE_toxin_dom_sf"/>
</dbReference>
<dbReference type="STRING" id="1618607.UY86_C0007G0014"/>
<dbReference type="AlphaFoldDB" id="A0A0G1Y2W4"/>
<evidence type="ECO:0000256" key="1">
    <source>
        <dbReference type="ARBA" id="ARBA00006226"/>
    </source>
</evidence>
<dbReference type="PANTHER" id="PTHR35601:SF1">
    <property type="entry name" value="TOXIN RELE"/>
    <property type="match status" value="1"/>
</dbReference>
<comment type="similarity">
    <text evidence="1">Belongs to the RelE toxin family.</text>
</comment>
<accession>A0A0G1Y2W4</accession>
<dbReference type="PANTHER" id="PTHR35601">
    <property type="entry name" value="TOXIN RELE"/>
    <property type="match status" value="1"/>
</dbReference>
<protein>
    <submittedName>
        <fullName evidence="3">Toxin-antitoxin system, toxin component, RelE family</fullName>
    </submittedName>
</protein>
<dbReference type="Proteomes" id="UP000033852">
    <property type="component" value="Unassembled WGS sequence"/>
</dbReference>
<evidence type="ECO:0000313" key="3">
    <source>
        <dbReference type="EMBL" id="KKW37505.1"/>
    </source>
</evidence>
<proteinExistence type="inferred from homology"/>
<dbReference type="Pfam" id="PF05016">
    <property type="entry name" value="ParE_toxin"/>
    <property type="match status" value="1"/>
</dbReference>
<organism evidence="3 4">
    <name type="scientific">Candidatus Adlerbacteria bacterium GW2011_GWB1_54_7</name>
    <dbReference type="NCBI Taxonomy" id="1618607"/>
    <lineage>
        <taxon>Bacteria</taxon>
        <taxon>Candidatus Adleribacteriota</taxon>
    </lineage>
</organism>
<dbReference type="Gene3D" id="3.30.2310.20">
    <property type="entry name" value="RelE-like"/>
    <property type="match status" value="1"/>
</dbReference>